<dbReference type="EMBL" id="PDKJ01000005">
    <property type="protein sequence ID" value="RXJ68543.1"/>
    <property type="molecule type" value="Genomic_DNA"/>
</dbReference>
<sequence>MAALLVEQVELRKEDLVAAKNGIDHENIVNPDTFLHDSVTAERSGKDEEEPKFGIGQKVKLIKDIVNDGTYPHAPIGTLMMPKEAIGYVKSIGEFLQVIRVYEVHFLGVDEAPVEVVGCRENELEAMEDYRNEVEEELEYMRKHREKHYKKD</sequence>
<evidence type="ECO:0000313" key="4">
    <source>
        <dbReference type="EMBL" id="RXJ68543.1"/>
    </source>
</evidence>
<dbReference type="GO" id="GO:0009399">
    <property type="term" value="P:nitrogen fixation"/>
    <property type="evidence" value="ECO:0007669"/>
    <property type="project" value="InterPro"/>
</dbReference>
<comment type="similarity">
    <text evidence="1">Belongs to the NifZ family.</text>
</comment>
<dbReference type="AlphaFoldDB" id="A0A4Q0YEE8"/>
<dbReference type="InterPro" id="IPR007415">
    <property type="entry name" value="Nitrogenase_MoFe_mat_NifZ"/>
</dbReference>
<name>A0A4Q0YEE8_9BACT</name>
<dbReference type="Proteomes" id="UP000290172">
    <property type="component" value="Unassembled WGS sequence"/>
</dbReference>
<keyword evidence="2" id="KW-0535">Nitrogen fixation</keyword>
<evidence type="ECO:0000256" key="2">
    <source>
        <dbReference type="ARBA" id="ARBA00023231"/>
    </source>
</evidence>
<accession>A0A4Q0YEE8</accession>
<protein>
    <submittedName>
        <fullName evidence="4">Nitrogen fixation protein NifZ</fullName>
    </submittedName>
</protein>
<evidence type="ECO:0000256" key="3">
    <source>
        <dbReference type="SAM" id="Coils"/>
    </source>
</evidence>
<feature type="coiled-coil region" evidence="3">
    <location>
        <begin position="120"/>
        <end position="147"/>
    </location>
</feature>
<dbReference type="Pfam" id="PF04319">
    <property type="entry name" value="NifZ"/>
    <property type="match status" value="1"/>
</dbReference>
<gene>
    <name evidence="4" type="ORF">CRV08_06860</name>
</gene>
<reference evidence="4 5" key="1">
    <citation type="submission" date="2017-10" db="EMBL/GenBank/DDBJ databases">
        <title>Genomics of the genus Arcobacter.</title>
        <authorList>
            <person name="Perez-Cataluna A."/>
            <person name="Figueras M.J."/>
        </authorList>
    </citation>
    <scope>NUCLEOTIDE SEQUENCE [LARGE SCALE GENOMIC DNA]</scope>
    <source>
        <strain evidence="4 5">CECT 8993</strain>
    </source>
</reference>
<keyword evidence="3" id="KW-0175">Coiled coil</keyword>
<comment type="caution">
    <text evidence="4">The sequence shown here is derived from an EMBL/GenBank/DDBJ whole genome shotgun (WGS) entry which is preliminary data.</text>
</comment>
<organism evidence="4 5">
    <name type="scientific">Halarcobacter ebronensis</name>
    <dbReference type="NCBI Taxonomy" id="1462615"/>
    <lineage>
        <taxon>Bacteria</taxon>
        <taxon>Pseudomonadati</taxon>
        <taxon>Campylobacterota</taxon>
        <taxon>Epsilonproteobacteria</taxon>
        <taxon>Campylobacterales</taxon>
        <taxon>Arcobacteraceae</taxon>
        <taxon>Halarcobacter</taxon>
    </lineage>
</organism>
<evidence type="ECO:0000256" key="1">
    <source>
        <dbReference type="ARBA" id="ARBA00008027"/>
    </source>
</evidence>
<proteinExistence type="inferred from homology"/>
<evidence type="ECO:0000313" key="5">
    <source>
        <dbReference type="Proteomes" id="UP000290172"/>
    </source>
</evidence>